<dbReference type="KEGG" id="mcub:MCBB_1408"/>
<evidence type="ECO:0000256" key="10">
    <source>
        <dbReference type="ARBA" id="ARBA00023204"/>
    </source>
</evidence>
<dbReference type="AlphaFoldDB" id="A0A1D3L332"/>
<keyword evidence="9" id="KW-0233">DNA recombination</keyword>
<keyword evidence="7" id="KW-0460">Magnesium</keyword>
<comment type="cofactor">
    <cofactor evidence="1">
        <name>Mg(2+)</name>
        <dbReference type="ChEBI" id="CHEBI:18420"/>
    </cofactor>
</comment>
<dbReference type="InterPro" id="IPR011335">
    <property type="entry name" value="Restrct_endonuc-II-like"/>
</dbReference>
<dbReference type="Proteomes" id="UP000094707">
    <property type="component" value="Chromosome I"/>
</dbReference>
<dbReference type="GO" id="GO:0046872">
    <property type="term" value="F:metal ion binding"/>
    <property type="evidence" value="ECO:0007669"/>
    <property type="project" value="UniProtKB-KW"/>
</dbReference>
<dbReference type="NCBIfam" id="NF040854">
    <property type="entry name" value="Hol_resolv_Hjc"/>
    <property type="match status" value="1"/>
</dbReference>
<dbReference type="PANTHER" id="PTHR39651">
    <property type="entry name" value="HOLLIDAY JUNCTION RESOLVASE HJC"/>
    <property type="match status" value="1"/>
</dbReference>
<gene>
    <name evidence="12" type="primary">hjc 1</name>
    <name evidence="12" type="ORF">MCBB_1408</name>
</gene>
<evidence type="ECO:0000256" key="11">
    <source>
        <dbReference type="ARBA" id="ARBA00029354"/>
    </source>
</evidence>
<evidence type="ECO:0000256" key="8">
    <source>
        <dbReference type="ARBA" id="ARBA00023125"/>
    </source>
</evidence>
<keyword evidence="2" id="KW-0540">Nuclease</keyword>
<evidence type="ECO:0000313" key="13">
    <source>
        <dbReference type="Proteomes" id="UP000094707"/>
    </source>
</evidence>
<evidence type="ECO:0000256" key="9">
    <source>
        <dbReference type="ARBA" id="ARBA00023172"/>
    </source>
</evidence>
<name>A0A1D3L332_9EURY</name>
<sequence>MIDKKSGIAYEQELVRLFKDAQYTAFRLPGSSARSPDILAGDRSSVFVIEVKTTRGSRVKIRKSQIHTLLKCAHDLNAEARVALRFIDRDSSWRIVKPNALEIHEKSYSIDYNNACLRGLEFHELVSNELQKRFQCNQGNLSV</sequence>
<dbReference type="PANTHER" id="PTHR39651:SF1">
    <property type="entry name" value="HOLLIDAY JUNCTION RESOLVASE HJC"/>
    <property type="match status" value="1"/>
</dbReference>
<dbReference type="InterPro" id="IPR014428">
    <property type="entry name" value="Hjc_arc"/>
</dbReference>
<evidence type="ECO:0000256" key="7">
    <source>
        <dbReference type="ARBA" id="ARBA00022842"/>
    </source>
</evidence>
<evidence type="ECO:0000256" key="2">
    <source>
        <dbReference type="ARBA" id="ARBA00022722"/>
    </source>
</evidence>
<protein>
    <submittedName>
        <fullName evidence="12">Holliday junction resolvase Hjc</fullName>
        <ecNumber evidence="12">3.1.22.4</ecNumber>
    </submittedName>
</protein>
<dbReference type="GO" id="GO:0003677">
    <property type="term" value="F:DNA binding"/>
    <property type="evidence" value="ECO:0007669"/>
    <property type="project" value="UniProtKB-KW"/>
</dbReference>
<comment type="catalytic activity">
    <reaction evidence="11">
        <text>Endonucleolytic cleavage at a junction such as a reciprocal single-stranded crossover between two homologous DNA duplexes (Holliday junction).</text>
        <dbReference type="EC" id="3.1.21.10"/>
    </reaction>
</comment>
<dbReference type="GO" id="GO:0006281">
    <property type="term" value="P:DNA repair"/>
    <property type="evidence" value="ECO:0007669"/>
    <property type="project" value="UniProtKB-KW"/>
</dbReference>
<keyword evidence="8" id="KW-0238">DNA-binding</keyword>
<keyword evidence="3" id="KW-0479">Metal-binding</keyword>
<dbReference type="GO" id="GO:0006310">
    <property type="term" value="P:DNA recombination"/>
    <property type="evidence" value="ECO:0007669"/>
    <property type="project" value="UniProtKB-KW"/>
</dbReference>
<dbReference type="EC" id="3.1.22.4" evidence="12"/>
<keyword evidence="4" id="KW-0255">Endonuclease</keyword>
<evidence type="ECO:0000256" key="3">
    <source>
        <dbReference type="ARBA" id="ARBA00022723"/>
    </source>
</evidence>
<dbReference type="Gene3D" id="3.40.1350.10">
    <property type="match status" value="1"/>
</dbReference>
<keyword evidence="6 12" id="KW-0378">Hydrolase</keyword>
<evidence type="ECO:0000313" key="12">
    <source>
        <dbReference type="EMBL" id="SCG85965.1"/>
    </source>
</evidence>
<dbReference type="GO" id="GO:0008821">
    <property type="term" value="F:crossover junction DNA endonuclease activity"/>
    <property type="evidence" value="ECO:0007669"/>
    <property type="project" value="UniProtKB-EC"/>
</dbReference>
<evidence type="ECO:0000256" key="1">
    <source>
        <dbReference type="ARBA" id="ARBA00001946"/>
    </source>
</evidence>
<dbReference type="SUPFAM" id="SSF52980">
    <property type="entry name" value="Restriction endonuclease-like"/>
    <property type="match status" value="1"/>
</dbReference>
<keyword evidence="5" id="KW-0227">DNA damage</keyword>
<proteinExistence type="predicted"/>
<accession>A0A1D3L332</accession>
<dbReference type="EMBL" id="LT607756">
    <property type="protein sequence ID" value="SCG85965.1"/>
    <property type="molecule type" value="Genomic_DNA"/>
</dbReference>
<dbReference type="InterPro" id="IPR002732">
    <property type="entry name" value="Hjc"/>
</dbReference>
<reference evidence="12 13" key="1">
    <citation type="submission" date="2016-08" db="EMBL/GenBank/DDBJ databases">
        <authorList>
            <person name="Seilhamer J.J."/>
        </authorList>
    </citation>
    <scope>NUCLEOTIDE SEQUENCE [LARGE SCALE GENOMIC DNA]</scope>
    <source>
        <strain evidence="12">Buetzberg</strain>
    </source>
</reference>
<dbReference type="Pfam" id="PF01870">
    <property type="entry name" value="Hjc"/>
    <property type="match status" value="1"/>
</dbReference>
<keyword evidence="13" id="KW-1185">Reference proteome</keyword>
<organism evidence="12 13">
    <name type="scientific">Methanobacterium congolense</name>
    <dbReference type="NCBI Taxonomy" id="118062"/>
    <lineage>
        <taxon>Archaea</taxon>
        <taxon>Methanobacteriati</taxon>
        <taxon>Methanobacteriota</taxon>
        <taxon>Methanomada group</taxon>
        <taxon>Methanobacteria</taxon>
        <taxon>Methanobacteriales</taxon>
        <taxon>Methanobacteriaceae</taxon>
        <taxon>Methanobacterium</taxon>
    </lineage>
</organism>
<evidence type="ECO:0000256" key="5">
    <source>
        <dbReference type="ARBA" id="ARBA00022763"/>
    </source>
</evidence>
<dbReference type="InterPro" id="IPR011856">
    <property type="entry name" value="tRNA_endonuc-like_dom_sf"/>
</dbReference>
<evidence type="ECO:0000256" key="4">
    <source>
        <dbReference type="ARBA" id="ARBA00022759"/>
    </source>
</evidence>
<evidence type="ECO:0000256" key="6">
    <source>
        <dbReference type="ARBA" id="ARBA00022801"/>
    </source>
</evidence>
<keyword evidence="10" id="KW-0234">DNA repair</keyword>
<dbReference type="STRING" id="118062.MCBB_1408"/>